<evidence type="ECO:0000313" key="3">
    <source>
        <dbReference type="Proteomes" id="UP000234275"/>
    </source>
</evidence>
<sequence>MRMNKVQCRRVGERMRRRGLKVAEVHYEMPNAKSKLSERININHTCDPNVKAKIIHRRQVMIARRRICKQQEVRYIHT</sequence>
<reference evidence="2 3" key="1">
    <citation type="submission" date="2016-12" db="EMBL/GenBank/DDBJ databases">
        <title>The genomes of Aspergillus section Nigri reveals drivers in fungal speciation.</title>
        <authorList>
            <consortium name="DOE Joint Genome Institute"/>
            <person name="Vesth T.C."/>
            <person name="Nybo J."/>
            <person name="Theobald S."/>
            <person name="Brandl J."/>
            <person name="Frisvad J.C."/>
            <person name="Nielsen K.F."/>
            <person name="Lyhne E.K."/>
            <person name="Kogle M.E."/>
            <person name="Kuo A."/>
            <person name="Riley R."/>
            <person name="Clum A."/>
            <person name="Nolan M."/>
            <person name="Lipzen A."/>
            <person name="Salamov A."/>
            <person name="Henrissat B."/>
            <person name="Wiebenga A."/>
            <person name="De Vries R.P."/>
            <person name="Grigoriev I.V."/>
            <person name="Mortensen U.H."/>
            <person name="Andersen M.R."/>
            <person name="Baker S.E."/>
        </authorList>
    </citation>
    <scope>NUCLEOTIDE SEQUENCE [LARGE SCALE GENOMIC DNA]</scope>
    <source>
        <strain evidence="2 3">IBT 23096</strain>
    </source>
</reference>
<dbReference type="EMBL" id="MSFO01000004">
    <property type="protein sequence ID" value="PLB49611.1"/>
    <property type="molecule type" value="Genomic_DNA"/>
</dbReference>
<dbReference type="AlphaFoldDB" id="A0A2I2G9Q6"/>
<name>A0A2I2G9Q6_9EURO</name>
<dbReference type="InterPro" id="IPR046341">
    <property type="entry name" value="SET_dom_sf"/>
</dbReference>
<dbReference type="Gene3D" id="2.170.270.10">
    <property type="entry name" value="SET domain"/>
    <property type="match status" value="1"/>
</dbReference>
<gene>
    <name evidence="2" type="ORF">P170DRAFT_189956</name>
</gene>
<protein>
    <recommendedName>
        <fullName evidence="1">SET domain-containing protein</fullName>
    </recommendedName>
</protein>
<feature type="domain" description="SET" evidence="1">
    <location>
        <begin position="42"/>
        <end position="74"/>
    </location>
</feature>
<dbReference type="GeneID" id="36550397"/>
<accession>A0A2I2G9Q6</accession>
<evidence type="ECO:0000313" key="2">
    <source>
        <dbReference type="EMBL" id="PLB49611.1"/>
    </source>
</evidence>
<evidence type="ECO:0000259" key="1">
    <source>
        <dbReference type="Pfam" id="PF00856"/>
    </source>
</evidence>
<dbReference type="Proteomes" id="UP000234275">
    <property type="component" value="Unassembled WGS sequence"/>
</dbReference>
<comment type="caution">
    <text evidence="2">The sequence shown here is derived from an EMBL/GenBank/DDBJ whole genome shotgun (WGS) entry which is preliminary data.</text>
</comment>
<keyword evidence="3" id="KW-1185">Reference proteome</keyword>
<proteinExistence type="predicted"/>
<dbReference type="InterPro" id="IPR001214">
    <property type="entry name" value="SET_dom"/>
</dbReference>
<dbReference type="SUPFAM" id="SSF82199">
    <property type="entry name" value="SET domain"/>
    <property type="match status" value="1"/>
</dbReference>
<dbReference type="RefSeq" id="XP_024704913.1">
    <property type="nucleotide sequence ID" value="XM_024842699.1"/>
</dbReference>
<dbReference type="VEuPathDB" id="FungiDB:P170DRAFT_189956"/>
<organism evidence="2 3">
    <name type="scientific">Aspergillus steynii IBT 23096</name>
    <dbReference type="NCBI Taxonomy" id="1392250"/>
    <lineage>
        <taxon>Eukaryota</taxon>
        <taxon>Fungi</taxon>
        <taxon>Dikarya</taxon>
        <taxon>Ascomycota</taxon>
        <taxon>Pezizomycotina</taxon>
        <taxon>Eurotiomycetes</taxon>
        <taxon>Eurotiomycetidae</taxon>
        <taxon>Eurotiales</taxon>
        <taxon>Aspergillaceae</taxon>
        <taxon>Aspergillus</taxon>
        <taxon>Aspergillus subgen. Circumdati</taxon>
    </lineage>
</organism>
<dbReference type="Pfam" id="PF00856">
    <property type="entry name" value="SET"/>
    <property type="match status" value="1"/>
</dbReference>